<protein>
    <recommendedName>
        <fullName evidence="1">Retroviral polymerase SH3-like domain-containing protein</fullName>
    </recommendedName>
</protein>
<proteinExistence type="predicted"/>
<evidence type="ECO:0000313" key="2">
    <source>
        <dbReference type="EMBL" id="WVZ88929.1"/>
    </source>
</evidence>
<dbReference type="InterPro" id="IPR057670">
    <property type="entry name" value="SH3_retrovirus"/>
</dbReference>
<dbReference type="PANTHER" id="PTHR42648">
    <property type="entry name" value="TRANSPOSASE, PUTATIVE-RELATED"/>
    <property type="match status" value="1"/>
</dbReference>
<dbReference type="EMBL" id="CP144752">
    <property type="protein sequence ID" value="WVZ88929.1"/>
    <property type="molecule type" value="Genomic_DNA"/>
</dbReference>
<keyword evidence="3" id="KW-1185">Reference proteome</keyword>
<reference evidence="2 3" key="1">
    <citation type="submission" date="2024-02" db="EMBL/GenBank/DDBJ databases">
        <title>High-quality chromosome-scale genome assembly of Pensacola bahiagrass (Paspalum notatum Flugge var. saurae).</title>
        <authorList>
            <person name="Vega J.M."/>
            <person name="Podio M."/>
            <person name="Orjuela J."/>
            <person name="Siena L.A."/>
            <person name="Pessino S.C."/>
            <person name="Combes M.C."/>
            <person name="Mariac C."/>
            <person name="Albertini E."/>
            <person name="Pupilli F."/>
            <person name="Ortiz J.P.A."/>
            <person name="Leblanc O."/>
        </authorList>
    </citation>
    <scope>NUCLEOTIDE SEQUENCE [LARGE SCALE GENOMIC DNA]</scope>
    <source>
        <strain evidence="2">R1</strain>
        <tissue evidence="2">Leaf</tissue>
    </source>
</reference>
<dbReference type="AlphaFoldDB" id="A0AAQ3UH01"/>
<accession>A0AAQ3UH01</accession>
<sequence length="95" mass="11216">MARTMLDEHRTPKKFWAEAINTACYMSNLLNKTSYELQFGRQPRESHLRVFGCRCFLLNQGNLDKFEPRISDGIFHGYATYSRAYRVWSWTSEGL</sequence>
<name>A0AAQ3UH01_PASNO</name>
<feature type="domain" description="Retroviral polymerase SH3-like" evidence="1">
    <location>
        <begin position="53"/>
        <end position="90"/>
    </location>
</feature>
<organism evidence="2 3">
    <name type="scientific">Paspalum notatum var. saurae</name>
    <dbReference type="NCBI Taxonomy" id="547442"/>
    <lineage>
        <taxon>Eukaryota</taxon>
        <taxon>Viridiplantae</taxon>
        <taxon>Streptophyta</taxon>
        <taxon>Embryophyta</taxon>
        <taxon>Tracheophyta</taxon>
        <taxon>Spermatophyta</taxon>
        <taxon>Magnoliopsida</taxon>
        <taxon>Liliopsida</taxon>
        <taxon>Poales</taxon>
        <taxon>Poaceae</taxon>
        <taxon>PACMAD clade</taxon>
        <taxon>Panicoideae</taxon>
        <taxon>Andropogonodae</taxon>
        <taxon>Paspaleae</taxon>
        <taxon>Paspalinae</taxon>
        <taxon>Paspalum</taxon>
    </lineage>
</organism>
<evidence type="ECO:0000313" key="3">
    <source>
        <dbReference type="Proteomes" id="UP001341281"/>
    </source>
</evidence>
<dbReference type="Pfam" id="PF25597">
    <property type="entry name" value="SH3_retrovirus"/>
    <property type="match status" value="1"/>
</dbReference>
<dbReference type="PANTHER" id="PTHR42648:SF21">
    <property type="entry name" value="CYSTEINE-RICH RLK (RECEPTOR-LIKE PROTEIN KINASE) 8"/>
    <property type="match status" value="1"/>
</dbReference>
<dbReference type="InterPro" id="IPR039537">
    <property type="entry name" value="Retrotran_Ty1/copia-like"/>
</dbReference>
<evidence type="ECO:0000259" key="1">
    <source>
        <dbReference type="Pfam" id="PF25597"/>
    </source>
</evidence>
<dbReference type="Proteomes" id="UP001341281">
    <property type="component" value="Chromosome 08"/>
</dbReference>
<gene>
    <name evidence="2" type="ORF">U9M48_035396</name>
</gene>